<feature type="domain" description="Glutamate/phenylalanine/leucine/valine/L-tryptophan dehydrogenase C-terminal" evidence="2">
    <location>
        <begin position="251"/>
        <end position="477"/>
    </location>
</feature>
<dbReference type="Gene3D" id="3.40.50.10860">
    <property type="entry name" value="Leucine Dehydrogenase, chain A, domain 1"/>
    <property type="match status" value="1"/>
</dbReference>
<dbReference type="Proteomes" id="UP000034917">
    <property type="component" value="Unassembled WGS sequence"/>
</dbReference>
<protein>
    <submittedName>
        <fullName evidence="3">Glu/Leu/Phe/Val dehydrogenase</fullName>
    </submittedName>
</protein>
<dbReference type="SUPFAM" id="SSF51735">
    <property type="entry name" value="NAD(P)-binding Rossmann-fold domains"/>
    <property type="match status" value="1"/>
</dbReference>
<dbReference type="GO" id="GO:0006520">
    <property type="term" value="P:amino acid metabolic process"/>
    <property type="evidence" value="ECO:0007669"/>
    <property type="project" value="InterPro"/>
</dbReference>
<evidence type="ECO:0000256" key="1">
    <source>
        <dbReference type="ARBA" id="ARBA00006382"/>
    </source>
</evidence>
<dbReference type="InterPro" id="IPR006096">
    <property type="entry name" value="Glu/Leu/Phe/Val/Trp_DH_C"/>
</dbReference>
<organism evidence="3 4">
    <name type="scientific">Candidatus Roizmanbacteria bacterium GW2011_GWC2_37_13</name>
    <dbReference type="NCBI Taxonomy" id="1618486"/>
    <lineage>
        <taxon>Bacteria</taxon>
        <taxon>Candidatus Roizmaniibacteriota</taxon>
    </lineage>
</organism>
<dbReference type="Gene3D" id="3.40.50.720">
    <property type="entry name" value="NAD(P)-binding Rossmann-like Domain"/>
    <property type="match status" value="1"/>
</dbReference>
<dbReference type="PANTHER" id="PTHR42722:SF1">
    <property type="entry name" value="VALINE DEHYDROGENASE"/>
    <property type="match status" value="1"/>
</dbReference>
<dbReference type="SUPFAM" id="SSF53223">
    <property type="entry name" value="Aminoacid dehydrogenase-like, N-terminal domain"/>
    <property type="match status" value="1"/>
</dbReference>
<proteinExistence type="inferred from homology"/>
<gene>
    <name evidence="3" type="ORF">US40_C0006G0059</name>
</gene>
<dbReference type="PANTHER" id="PTHR42722">
    <property type="entry name" value="LEUCINE DEHYDROGENASE"/>
    <property type="match status" value="1"/>
</dbReference>
<dbReference type="SMART" id="SM00839">
    <property type="entry name" value="ELFV_dehydrog"/>
    <property type="match status" value="1"/>
</dbReference>
<dbReference type="EMBL" id="LBSV01000006">
    <property type="protein sequence ID" value="KKQ25741.1"/>
    <property type="molecule type" value="Genomic_DNA"/>
</dbReference>
<evidence type="ECO:0000313" key="3">
    <source>
        <dbReference type="EMBL" id="KKQ25741.1"/>
    </source>
</evidence>
<reference evidence="3 4" key="1">
    <citation type="journal article" date="2015" name="Nature">
        <title>rRNA introns, odd ribosomes, and small enigmatic genomes across a large radiation of phyla.</title>
        <authorList>
            <person name="Brown C.T."/>
            <person name="Hug L.A."/>
            <person name="Thomas B.C."/>
            <person name="Sharon I."/>
            <person name="Castelle C.J."/>
            <person name="Singh A."/>
            <person name="Wilkins M.J."/>
            <person name="Williams K.H."/>
            <person name="Banfield J.F."/>
        </authorList>
    </citation>
    <scope>NUCLEOTIDE SEQUENCE [LARGE SCALE GENOMIC DNA]</scope>
</reference>
<sequence length="485" mass="53704">MPKDGPLKIIHSHESFADFASFINSQPKPTEWSLTSLFKETPLELPKLLKNIKGLRLLEVPVTPEELKLTTKRMEAPAKPYTSIVGVPENKTHKPFHVMITSAIHNGDAGVQNPTGENGEVRAIALGGIRITGRENPVEEALGLSMAMTYKWDALMAFLEFMRNKSIATQEQVDAARMGGMKTVIKASDQEAFDAMTDEEKAYFWSEVVATHFNLLDGRGTAAPDMGTSSEIMDKIAKNTNWVACTTETTGNPSPVTAAGVWDTTKKMITALEKDQILEKEVSFAIQGIGHVGQPLLENILIDNPKATIYVTDKPEERARVELLIKQLNQNEKFPEARIIFVETNDIFSVPAQVFIPCAGPQVLNEENLEKLARTNTVRLLVSAANDPYPLDEAGRPKTDYIDRLYNIGIVAPAAWTDNMGGIASIALGLEAMNFMKGLGDWIVEIYKRAKIEKRSMEYVSIDIIHEYHAALCKKLGLLDKPLIQ</sequence>
<dbReference type="Pfam" id="PF00208">
    <property type="entry name" value="ELFV_dehydrog"/>
    <property type="match status" value="1"/>
</dbReference>
<name>A0A0G0JC55_9BACT</name>
<evidence type="ECO:0000313" key="4">
    <source>
        <dbReference type="Proteomes" id="UP000034917"/>
    </source>
</evidence>
<evidence type="ECO:0000259" key="2">
    <source>
        <dbReference type="SMART" id="SM00839"/>
    </source>
</evidence>
<dbReference type="AlphaFoldDB" id="A0A0G0JC55"/>
<comment type="caution">
    <text evidence="3">The sequence shown here is derived from an EMBL/GenBank/DDBJ whole genome shotgun (WGS) entry which is preliminary data.</text>
</comment>
<dbReference type="InterPro" id="IPR036291">
    <property type="entry name" value="NAD(P)-bd_dom_sf"/>
</dbReference>
<dbReference type="GO" id="GO:0016639">
    <property type="term" value="F:oxidoreductase activity, acting on the CH-NH2 group of donors, NAD or NADP as acceptor"/>
    <property type="evidence" value="ECO:0007669"/>
    <property type="project" value="InterPro"/>
</dbReference>
<dbReference type="InterPro" id="IPR016211">
    <property type="entry name" value="Glu/Phe/Leu/Val/Trp_DH_bac/arc"/>
</dbReference>
<comment type="similarity">
    <text evidence="1">Belongs to the Glu/Leu/Phe/Val dehydrogenases family.</text>
</comment>
<accession>A0A0G0JC55</accession>
<dbReference type="InterPro" id="IPR046346">
    <property type="entry name" value="Aminoacid_DH-like_N_sf"/>
</dbReference>